<dbReference type="PANTHER" id="PTHR19980:SF0">
    <property type="entry name" value="CLEAVAGE STIMULATION FACTOR SUBUNIT 3"/>
    <property type="match status" value="1"/>
</dbReference>
<dbReference type="AlphaFoldDB" id="A0A843VBF6"/>
<gene>
    <name evidence="6" type="ORF">Taro_023446</name>
</gene>
<dbReference type="OrthoDB" id="26282at2759"/>
<keyword evidence="7" id="KW-1185">Reference proteome</keyword>
<dbReference type="PANTHER" id="PTHR19980">
    <property type="entry name" value="RNA CLEAVAGE STIMULATION FACTOR"/>
    <property type="match status" value="1"/>
</dbReference>
<evidence type="ECO:0000256" key="1">
    <source>
        <dbReference type="ARBA" id="ARBA00004123"/>
    </source>
</evidence>
<feature type="region of interest" description="Disordered" evidence="4">
    <location>
        <begin position="44"/>
        <end position="73"/>
    </location>
</feature>
<protein>
    <recommendedName>
        <fullName evidence="5">Suppressor of forked domain-containing protein</fullName>
    </recommendedName>
</protein>
<comment type="subcellular location">
    <subcellularLocation>
        <location evidence="1">Nucleus</location>
    </subcellularLocation>
</comment>
<evidence type="ECO:0000256" key="2">
    <source>
        <dbReference type="ARBA" id="ARBA00022737"/>
    </source>
</evidence>
<dbReference type="Pfam" id="PF05843">
    <property type="entry name" value="Suf"/>
    <property type="match status" value="1"/>
</dbReference>
<dbReference type="GO" id="GO:0031124">
    <property type="term" value="P:mRNA 3'-end processing"/>
    <property type="evidence" value="ECO:0007669"/>
    <property type="project" value="InterPro"/>
</dbReference>
<keyword evidence="2" id="KW-0677">Repeat</keyword>
<feature type="region of interest" description="Disordered" evidence="4">
    <location>
        <begin position="1"/>
        <end position="23"/>
    </location>
</feature>
<dbReference type="GO" id="GO:0003729">
    <property type="term" value="F:mRNA binding"/>
    <property type="evidence" value="ECO:0007669"/>
    <property type="project" value="TreeGrafter"/>
</dbReference>
<dbReference type="SUPFAM" id="SSF48452">
    <property type="entry name" value="TPR-like"/>
    <property type="match status" value="1"/>
</dbReference>
<dbReference type="InterPro" id="IPR045243">
    <property type="entry name" value="Rna14-like"/>
</dbReference>
<evidence type="ECO:0000256" key="4">
    <source>
        <dbReference type="SAM" id="MobiDB-lite"/>
    </source>
</evidence>
<comment type="caution">
    <text evidence="6">The sequence shown here is derived from an EMBL/GenBank/DDBJ whole genome shotgun (WGS) entry which is preliminary data.</text>
</comment>
<dbReference type="InterPro" id="IPR008847">
    <property type="entry name" value="Suf"/>
</dbReference>
<feature type="domain" description="Suppressor of forked" evidence="5">
    <location>
        <begin position="93"/>
        <end position="163"/>
    </location>
</feature>
<evidence type="ECO:0000259" key="5">
    <source>
        <dbReference type="Pfam" id="PF05843"/>
    </source>
</evidence>
<reference evidence="6" key="1">
    <citation type="submission" date="2017-07" db="EMBL/GenBank/DDBJ databases">
        <title>Taro Niue Genome Assembly and Annotation.</title>
        <authorList>
            <person name="Atibalentja N."/>
            <person name="Keating K."/>
            <person name="Fields C.J."/>
        </authorList>
    </citation>
    <scope>NUCLEOTIDE SEQUENCE</scope>
    <source>
        <strain evidence="6">Niue_2</strain>
        <tissue evidence="6">Leaf</tissue>
    </source>
</reference>
<dbReference type="Proteomes" id="UP000652761">
    <property type="component" value="Unassembled WGS sequence"/>
</dbReference>
<evidence type="ECO:0000313" key="6">
    <source>
        <dbReference type="EMBL" id="MQL90844.1"/>
    </source>
</evidence>
<dbReference type="GO" id="GO:0005634">
    <property type="term" value="C:nucleus"/>
    <property type="evidence" value="ECO:0007669"/>
    <property type="project" value="UniProtKB-SubCell"/>
</dbReference>
<dbReference type="EMBL" id="NMUH01001277">
    <property type="protein sequence ID" value="MQL90844.1"/>
    <property type="molecule type" value="Genomic_DNA"/>
</dbReference>
<proteinExistence type="predicted"/>
<keyword evidence="3" id="KW-0539">Nucleus</keyword>
<accession>A0A843VBF6</accession>
<dbReference type="Gene3D" id="1.25.40.1040">
    <property type="match status" value="1"/>
</dbReference>
<sequence>MAAEGGAAPAPHSSSNPPSADPAWAHGIVVDMARRKVQCKYCNRGGDPPPFSLARPGRARPGSAEPGSRSSGRIESESLKYAYAELEESRGAIQFIRFLRRTEGVEAARKYFLDVRKSPNCTYHVYVAYAMMEFCLNKDSKVANNVFENGLKKFMHEPKYILE</sequence>
<evidence type="ECO:0000313" key="7">
    <source>
        <dbReference type="Proteomes" id="UP000652761"/>
    </source>
</evidence>
<name>A0A843VBF6_COLES</name>
<dbReference type="InterPro" id="IPR011990">
    <property type="entry name" value="TPR-like_helical_dom_sf"/>
</dbReference>
<organism evidence="6 7">
    <name type="scientific">Colocasia esculenta</name>
    <name type="common">Wild taro</name>
    <name type="synonym">Arum esculentum</name>
    <dbReference type="NCBI Taxonomy" id="4460"/>
    <lineage>
        <taxon>Eukaryota</taxon>
        <taxon>Viridiplantae</taxon>
        <taxon>Streptophyta</taxon>
        <taxon>Embryophyta</taxon>
        <taxon>Tracheophyta</taxon>
        <taxon>Spermatophyta</taxon>
        <taxon>Magnoliopsida</taxon>
        <taxon>Liliopsida</taxon>
        <taxon>Araceae</taxon>
        <taxon>Aroideae</taxon>
        <taxon>Colocasieae</taxon>
        <taxon>Colocasia</taxon>
    </lineage>
</organism>
<evidence type="ECO:0000256" key="3">
    <source>
        <dbReference type="ARBA" id="ARBA00023242"/>
    </source>
</evidence>